<organism evidence="1 2">
    <name type="scientific">Flaviaesturariibacter aridisoli</name>
    <dbReference type="NCBI Taxonomy" id="2545761"/>
    <lineage>
        <taxon>Bacteria</taxon>
        <taxon>Pseudomonadati</taxon>
        <taxon>Bacteroidota</taxon>
        <taxon>Chitinophagia</taxon>
        <taxon>Chitinophagales</taxon>
        <taxon>Chitinophagaceae</taxon>
        <taxon>Flaviaestuariibacter</taxon>
    </lineage>
</organism>
<dbReference type="Pfam" id="PF13668">
    <property type="entry name" value="Ferritin_2"/>
    <property type="match status" value="1"/>
</dbReference>
<evidence type="ECO:0000313" key="2">
    <source>
        <dbReference type="Proteomes" id="UP000295164"/>
    </source>
</evidence>
<name>A0A4R4DWN1_9BACT</name>
<gene>
    <name evidence="1" type="ORF">E0486_13215</name>
</gene>
<accession>A0A4R4DWN1</accession>
<dbReference type="SUPFAM" id="SSF47240">
    <property type="entry name" value="Ferritin-like"/>
    <property type="match status" value="1"/>
</dbReference>
<proteinExistence type="predicted"/>
<dbReference type="EMBL" id="SKFH01000024">
    <property type="protein sequence ID" value="TCZ68833.1"/>
    <property type="molecule type" value="Genomic_DNA"/>
</dbReference>
<sequence length="287" mass="30761">MNLQNIFNEIEKTDPEVYERVDTRRGAMQRFATLGKTLALAAIPTALGSLLNKAYGQNNSAIVDVLNFALKLEYLEAEFYTRGVAASGLIPAGAATGAITTIRDHENAHVNFLKTAIQQLGGTAINRPNFDFSAGGGSGTGPLGNNTFTNYAVFLAVAQTFEDTGVRAYKGQAPNLISNNDVLTAALNIHSVEARHASHIRQMRRANGMLVTGTPKPWITLNQSNIDTGNASLNNAIQQSYNGEELTTQATVNIVTSAISADRASEAFDEPLTMQQVVTIVTPFFAP</sequence>
<keyword evidence="2" id="KW-1185">Reference proteome</keyword>
<dbReference type="AlphaFoldDB" id="A0A4R4DWN1"/>
<dbReference type="InterPro" id="IPR009078">
    <property type="entry name" value="Ferritin-like_SF"/>
</dbReference>
<reference evidence="1 2" key="1">
    <citation type="submission" date="2019-03" db="EMBL/GenBank/DDBJ databases">
        <authorList>
            <person name="Kim M.K.M."/>
        </authorList>
    </citation>
    <scope>NUCLEOTIDE SEQUENCE [LARGE SCALE GENOMIC DNA]</scope>
    <source>
        <strain evidence="1 2">17J68-15</strain>
    </source>
</reference>
<comment type="caution">
    <text evidence="1">The sequence shown here is derived from an EMBL/GenBank/DDBJ whole genome shotgun (WGS) entry which is preliminary data.</text>
</comment>
<dbReference type="RefSeq" id="WP_131852652.1">
    <property type="nucleotide sequence ID" value="NZ_SKFH01000024.1"/>
</dbReference>
<dbReference type="Proteomes" id="UP000295164">
    <property type="component" value="Unassembled WGS sequence"/>
</dbReference>
<evidence type="ECO:0000313" key="1">
    <source>
        <dbReference type="EMBL" id="TCZ68833.1"/>
    </source>
</evidence>
<protein>
    <submittedName>
        <fullName evidence="1">Ferritin-like domain-containing protein</fullName>
    </submittedName>
</protein>
<dbReference type="OrthoDB" id="954262at2"/>